<dbReference type="InterPro" id="IPR002410">
    <property type="entry name" value="Peptidase_S33"/>
</dbReference>
<dbReference type="GO" id="GO:0004177">
    <property type="term" value="F:aminopeptidase activity"/>
    <property type="evidence" value="ECO:0007669"/>
    <property type="project" value="UniProtKB-EC"/>
</dbReference>
<proteinExistence type="inferred from homology"/>
<evidence type="ECO:0000256" key="2">
    <source>
        <dbReference type="ARBA" id="ARBA00022801"/>
    </source>
</evidence>
<evidence type="ECO:0000313" key="5">
    <source>
        <dbReference type="Proteomes" id="UP000641588"/>
    </source>
</evidence>
<dbReference type="InterPro" id="IPR000073">
    <property type="entry name" value="AB_hydrolase_1"/>
</dbReference>
<reference evidence="4" key="1">
    <citation type="submission" date="2019-10" db="EMBL/GenBank/DDBJ databases">
        <title>Description of Paenibacillus glebae sp. nov.</title>
        <authorList>
            <person name="Carlier A."/>
            <person name="Qi S."/>
        </authorList>
    </citation>
    <scope>NUCLEOTIDE SEQUENCE</scope>
    <source>
        <strain evidence="4">LMG 31456</strain>
    </source>
</reference>
<name>A0A972GN03_9BACL</name>
<evidence type="ECO:0000259" key="3">
    <source>
        <dbReference type="Pfam" id="PF00561"/>
    </source>
</evidence>
<keyword evidence="2 4" id="KW-0378">Hydrolase</keyword>
<dbReference type="PRINTS" id="PR00793">
    <property type="entry name" value="PROAMNOPTASE"/>
</dbReference>
<gene>
    <name evidence="4" type="ORF">GC093_08560</name>
</gene>
<dbReference type="Pfam" id="PF00561">
    <property type="entry name" value="Abhydrolase_1"/>
    <property type="match status" value="1"/>
</dbReference>
<dbReference type="AlphaFoldDB" id="A0A972GN03"/>
<dbReference type="RefSeq" id="WP_171651470.1">
    <property type="nucleotide sequence ID" value="NZ_WHOD01000045.1"/>
</dbReference>
<organism evidence="4 5">
    <name type="scientific">Paenibacillus foliorum</name>
    <dbReference type="NCBI Taxonomy" id="2654974"/>
    <lineage>
        <taxon>Bacteria</taxon>
        <taxon>Bacillati</taxon>
        <taxon>Bacillota</taxon>
        <taxon>Bacilli</taxon>
        <taxon>Bacillales</taxon>
        <taxon>Paenibacillaceae</taxon>
        <taxon>Paenibacillus</taxon>
    </lineage>
</organism>
<accession>A0A972GN03</accession>
<protein>
    <submittedName>
        <fullName evidence="4">Alpha/beta fold hydrolase</fullName>
    </submittedName>
</protein>
<comment type="caution">
    <text evidence="4">The sequence shown here is derived from an EMBL/GenBank/DDBJ whole genome shotgun (WGS) entry which is preliminary data.</text>
</comment>
<dbReference type="InterPro" id="IPR050266">
    <property type="entry name" value="AB_hydrolase_sf"/>
</dbReference>
<sequence>MGMYRTIRGKEIFIEVIGQEGLPVILYIHGGPGVVGCTDFVQYQGSRLSTNFMLVAVDQRGVWRSEAIEDDEEITLEDIVDDFEEIRIHLGIPKWSVVSHSFGGYIAALYASMYPKSIECLVFEGPTFNFALSERSLIRAVSNELERIGEQEKSNYYLEALNEIDDYKDIHQLMNSAFRDLGDDGVIFWHGEDKKVINRIVGASVESKSLWGKSNNTRRKLLNDWRVYHSVLDDIHAISIPSLLIKGYFDPITCDEQIKEFKDTFSDSEIIIFNSSSHSVRVEEPDKYAEVVTNYIKKVRHSGFI</sequence>
<dbReference type="SUPFAM" id="SSF53474">
    <property type="entry name" value="alpha/beta-Hydrolases"/>
    <property type="match status" value="1"/>
</dbReference>
<dbReference type="GO" id="GO:0006508">
    <property type="term" value="P:proteolysis"/>
    <property type="evidence" value="ECO:0007669"/>
    <property type="project" value="InterPro"/>
</dbReference>
<evidence type="ECO:0000313" key="4">
    <source>
        <dbReference type="EMBL" id="NOU93268.1"/>
    </source>
</evidence>
<dbReference type="Proteomes" id="UP000641588">
    <property type="component" value="Unassembled WGS sequence"/>
</dbReference>
<comment type="similarity">
    <text evidence="1">Belongs to the peptidase S33 family.</text>
</comment>
<evidence type="ECO:0000256" key="1">
    <source>
        <dbReference type="ARBA" id="ARBA00010088"/>
    </source>
</evidence>
<keyword evidence="5" id="KW-1185">Reference proteome</keyword>
<dbReference type="Gene3D" id="3.40.50.1820">
    <property type="entry name" value="alpha/beta hydrolase"/>
    <property type="match status" value="1"/>
</dbReference>
<dbReference type="InterPro" id="IPR029058">
    <property type="entry name" value="AB_hydrolase_fold"/>
</dbReference>
<dbReference type="EMBL" id="WHOD01000045">
    <property type="protein sequence ID" value="NOU93268.1"/>
    <property type="molecule type" value="Genomic_DNA"/>
</dbReference>
<dbReference type="PANTHER" id="PTHR43798">
    <property type="entry name" value="MONOACYLGLYCEROL LIPASE"/>
    <property type="match status" value="1"/>
</dbReference>
<feature type="domain" description="AB hydrolase-1" evidence="3">
    <location>
        <begin position="23"/>
        <end position="281"/>
    </location>
</feature>